<dbReference type="InterPro" id="IPR036724">
    <property type="entry name" value="Cobalamin-bd_sf"/>
</dbReference>
<gene>
    <name evidence="3" type="ORF">LE190_04080</name>
</gene>
<comment type="caution">
    <text evidence="3">The sequence shown here is derived from an EMBL/GenBank/DDBJ whole genome shotgun (WGS) entry which is preliminary data.</text>
</comment>
<dbReference type="Gene3D" id="1.10.1660.10">
    <property type="match status" value="1"/>
</dbReference>
<dbReference type="SUPFAM" id="SSF52242">
    <property type="entry name" value="Cobalamin (vitamin B12)-binding domain"/>
    <property type="match status" value="1"/>
</dbReference>
<dbReference type="SUPFAM" id="SSF46955">
    <property type="entry name" value="Putative DNA-binding domain"/>
    <property type="match status" value="1"/>
</dbReference>
<accession>A0ABS7Y9N8</accession>
<dbReference type="Gene3D" id="3.40.50.280">
    <property type="entry name" value="Cobalamin-binding domain"/>
    <property type="match status" value="1"/>
</dbReference>
<dbReference type="InterPro" id="IPR009061">
    <property type="entry name" value="DNA-bd_dom_put_sf"/>
</dbReference>
<dbReference type="CDD" id="cd01104">
    <property type="entry name" value="HTH_MlrA-CarA"/>
    <property type="match status" value="1"/>
</dbReference>
<sequence length="308" mass="32436">MTQPGAPATLGIDAVERETRLSKDVLRAWEKRYGFPLPVRDALGQRAYPLEQVERLRLMKRLLEQGLRPGRLAGLQHAQLTQLVRQAPRAAAMCADTQAQALVETLLAGVGRDPAALRDALRQQLARLGVERFVEQVAAPLTTAVGARWAEGGLDIFEEHLYTETMAGILRHARAALPEAAGAPRILLTSLPGEAHGLGLGMIEILLALDGASCIALGTGTPPASIVRAVERQGADIVALSFSAAYPKRQVGAAVLGLRRLLPDRVQLWAGGAGVAALGAIEGVRLLPTLASGRAALAAWRAGGGQPG</sequence>
<proteinExistence type="predicted"/>
<keyword evidence="4" id="KW-1185">Reference proteome</keyword>
<dbReference type="PROSITE" id="PS51332">
    <property type="entry name" value="B12_BINDING"/>
    <property type="match status" value="1"/>
</dbReference>
<dbReference type="Proteomes" id="UP001198602">
    <property type="component" value="Unassembled WGS sequence"/>
</dbReference>
<dbReference type="SMART" id="SM00422">
    <property type="entry name" value="HTH_MERR"/>
    <property type="match status" value="1"/>
</dbReference>
<dbReference type="Pfam" id="PF13411">
    <property type="entry name" value="MerR_1"/>
    <property type="match status" value="1"/>
</dbReference>
<dbReference type="Gene3D" id="1.10.1240.10">
    <property type="entry name" value="Methionine synthase domain"/>
    <property type="match status" value="1"/>
</dbReference>
<evidence type="ECO:0000259" key="2">
    <source>
        <dbReference type="PROSITE" id="PS51332"/>
    </source>
</evidence>
<feature type="domain" description="HTH merR-type" evidence="1">
    <location>
        <begin position="19"/>
        <end position="78"/>
    </location>
</feature>
<dbReference type="InterPro" id="IPR000551">
    <property type="entry name" value="MerR-type_HTH_dom"/>
</dbReference>
<protein>
    <submittedName>
        <fullName evidence="3">MerR family transcriptional regulator</fullName>
    </submittedName>
</protein>
<dbReference type="InterPro" id="IPR006158">
    <property type="entry name" value="Cobalamin-bd"/>
</dbReference>
<evidence type="ECO:0000313" key="3">
    <source>
        <dbReference type="EMBL" id="MCA1855110.1"/>
    </source>
</evidence>
<dbReference type="InterPro" id="IPR003759">
    <property type="entry name" value="Cbl-bd_cap"/>
</dbReference>
<organism evidence="3 4">
    <name type="scientific">Massilia hydrophila</name>
    <dbReference type="NCBI Taxonomy" id="3044279"/>
    <lineage>
        <taxon>Bacteria</taxon>
        <taxon>Pseudomonadati</taxon>
        <taxon>Pseudomonadota</taxon>
        <taxon>Betaproteobacteria</taxon>
        <taxon>Burkholderiales</taxon>
        <taxon>Oxalobacteraceae</taxon>
        <taxon>Telluria group</taxon>
        <taxon>Massilia</taxon>
    </lineage>
</organism>
<evidence type="ECO:0000313" key="4">
    <source>
        <dbReference type="Proteomes" id="UP001198602"/>
    </source>
</evidence>
<dbReference type="Pfam" id="PF02607">
    <property type="entry name" value="B12-binding_2"/>
    <property type="match status" value="1"/>
</dbReference>
<reference evidence="3 4" key="1">
    <citation type="submission" date="2021-07" db="EMBL/GenBank/DDBJ databases">
        <title>Characterization of Violacein-producing bacteria and related species.</title>
        <authorList>
            <person name="Wilson H.S."/>
            <person name="De Leon M.E."/>
        </authorList>
    </citation>
    <scope>NUCLEOTIDE SEQUENCE [LARGE SCALE GENOMIC DNA]</scope>
    <source>
        <strain evidence="3 4">HSC-2F05</strain>
    </source>
</reference>
<dbReference type="InterPro" id="IPR036594">
    <property type="entry name" value="Meth_synthase_dom"/>
</dbReference>
<evidence type="ECO:0000259" key="1">
    <source>
        <dbReference type="PROSITE" id="PS50937"/>
    </source>
</evidence>
<dbReference type="EMBL" id="JAHYBX010000001">
    <property type="protein sequence ID" value="MCA1855110.1"/>
    <property type="molecule type" value="Genomic_DNA"/>
</dbReference>
<dbReference type="PROSITE" id="PS50937">
    <property type="entry name" value="HTH_MERR_2"/>
    <property type="match status" value="1"/>
</dbReference>
<dbReference type="RefSeq" id="WP_225237499.1">
    <property type="nucleotide sequence ID" value="NZ_JAHYBX010000001.1"/>
</dbReference>
<feature type="domain" description="B12-binding" evidence="2">
    <location>
        <begin position="183"/>
        <end position="307"/>
    </location>
</feature>
<name>A0ABS7Y9N8_9BURK</name>